<keyword evidence="2" id="KW-1185">Reference proteome</keyword>
<protein>
    <submittedName>
        <fullName evidence="1">Uncharacterized protein</fullName>
    </submittedName>
</protein>
<sequence>MRLADKSKVEGFYDYFCKSSFALENLVEEMPHVCRKILQEMTLIRSKGKSFEFRRINEDTGRTGFASGGKALEPRELRVVNRLSLDLQSRQAYKLRKTVSKMRSSSNWCTIDWLGPIFNRVCTLDFGFTGGLHSTDVTMNLLLTCFHCRRVKFYWLASIDGGKYKGSGTSTASMDCTSLLSTILSN</sequence>
<accession>A0ABP1N144</accession>
<proteinExistence type="predicted"/>
<dbReference type="Proteomes" id="UP001642520">
    <property type="component" value="Unassembled WGS sequence"/>
</dbReference>
<evidence type="ECO:0000313" key="1">
    <source>
        <dbReference type="EMBL" id="CAL7933228.1"/>
    </source>
</evidence>
<gene>
    <name evidence="1" type="ORF">XYLVIOL_LOCUS370</name>
</gene>
<dbReference type="EMBL" id="CAXAJV020001281">
    <property type="protein sequence ID" value="CAL7933228.1"/>
    <property type="molecule type" value="Genomic_DNA"/>
</dbReference>
<comment type="caution">
    <text evidence="1">The sequence shown here is derived from an EMBL/GenBank/DDBJ whole genome shotgun (WGS) entry which is preliminary data.</text>
</comment>
<name>A0ABP1N144_XYLVO</name>
<organism evidence="1 2">
    <name type="scientific">Xylocopa violacea</name>
    <name type="common">Violet carpenter bee</name>
    <name type="synonym">Apis violacea</name>
    <dbReference type="NCBI Taxonomy" id="135666"/>
    <lineage>
        <taxon>Eukaryota</taxon>
        <taxon>Metazoa</taxon>
        <taxon>Ecdysozoa</taxon>
        <taxon>Arthropoda</taxon>
        <taxon>Hexapoda</taxon>
        <taxon>Insecta</taxon>
        <taxon>Pterygota</taxon>
        <taxon>Neoptera</taxon>
        <taxon>Endopterygota</taxon>
        <taxon>Hymenoptera</taxon>
        <taxon>Apocrita</taxon>
        <taxon>Aculeata</taxon>
        <taxon>Apoidea</taxon>
        <taxon>Anthophila</taxon>
        <taxon>Apidae</taxon>
        <taxon>Xylocopa</taxon>
        <taxon>Xylocopa</taxon>
    </lineage>
</organism>
<reference evidence="1 2" key="1">
    <citation type="submission" date="2024-08" db="EMBL/GenBank/DDBJ databases">
        <authorList>
            <person name="Will J Nash"/>
            <person name="Angela Man"/>
            <person name="Seanna McTaggart"/>
            <person name="Kendall Baker"/>
            <person name="Tom Barker"/>
            <person name="Leah Catchpole"/>
            <person name="Alex Durrant"/>
            <person name="Karim Gharbi"/>
            <person name="Naomi Irish"/>
            <person name="Gemy Kaithakottil"/>
            <person name="Debby Ku"/>
            <person name="Aaliyah Providence"/>
            <person name="Felix Shaw"/>
            <person name="David Swarbreck"/>
            <person name="Chris Watkins"/>
            <person name="Ann M. McCartney"/>
            <person name="Giulio Formenti"/>
            <person name="Alice Mouton"/>
            <person name="Noel Vella"/>
            <person name="Bjorn M von Reumont"/>
            <person name="Adriana Vella"/>
            <person name="Wilfried Haerty"/>
        </authorList>
    </citation>
    <scope>NUCLEOTIDE SEQUENCE [LARGE SCALE GENOMIC DNA]</scope>
</reference>
<evidence type="ECO:0000313" key="2">
    <source>
        <dbReference type="Proteomes" id="UP001642520"/>
    </source>
</evidence>